<dbReference type="CDD" id="cd08417">
    <property type="entry name" value="PBP2_Nitroaromatics_like"/>
    <property type="match status" value="1"/>
</dbReference>
<keyword evidence="8" id="KW-0614">Plasmid</keyword>
<keyword evidence="3" id="KW-0805">Transcription regulation</keyword>
<feature type="domain" description="HTH lysR-type" evidence="7">
    <location>
        <begin position="15"/>
        <end position="72"/>
    </location>
</feature>
<evidence type="ECO:0000256" key="2">
    <source>
        <dbReference type="ARBA" id="ARBA00022458"/>
    </source>
</evidence>
<name>A0A2K9ZCV0_RHILE</name>
<dbReference type="PROSITE" id="PS50931">
    <property type="entry name" value="HTH_LYSR"/>
    <property type="match status" value="1"/>
</dbReference>
<dbReference type="PANTHER" id="PTHR30118:SF15">
    <property type="entry name" value="TRANSCRIPTIONAL REGULATORY PROTEIN"/>
    <property type="match status" value="1"/>
</dbReference>
<dbReference type="EMBL" id="CP025013">
    <property type="protein sequence ID" value="AUW46059.1"/>
    <property type="molecule type" value="Genomic_DNA"/>
</dbReference>
<dbReference type="InterPro" id="IPR036390">
    <property type="entry name" value="WH_DNA-bd_sf"/>
</dbReference>
<dbReference type="Gene3D" id="1.10.10.10">
    <property type="entry name" value="Winged helix-like DNA-binding domain superfamily/Winged helix DNA-binding domain"/>
    <property type="match status" value="1"/>
</dbReference>
<reference evidence="8 9" key="1">
    <citation type="submission" date="2017-11" db="EMBL/GenBank/DDBJ databases">
        <title>Complete genome of Rhizobium leguminosarum Norway, an ineffective micro-symbiont.</title>
        <authorList>
            <person name="Hoffrichter A."/>
            <person name="Liang J."/>
            <person name="Brachmann A."/>
            <person name="Marin M."/>
        </authorList>
    </citation>
    <scope>NUCLEOTIDE SEQUENCE [LARGE SCALE GENOMIC DNA]</scope>
    <source>
        <strain evidence="8 9">Norway</strain>
        <plasmid evidence="9">Plasmid prln1</plasmid>
    </source>
</reference>
<evidence type="ECO:0000256" key="4">
    <source>
        <dbReference type="ARBA" id="ARBA00023125"/>
    </source>
</evidence>
<dbReference type="InterPro" id="IPR005119">
    <property type="entry name" value="LysR_subst-bd"/>
</dbReference>
<evidence type="ECO:0000256" key="1">
    <source>
        <dbReference type="ARBA" id="ARBA00009437"/>
    </source>
</evidence>
<dbReference type="Pfam" id="PF00126">
    <property type="entry name" value="HTH_1"/>
    <property type="match status" value="1"/>
</dbReference>
<dbReference type="InterPro" id="IPR050389">
    <property type="entry name" value="LysR-type_TF"/>
</dbReference>
<dbReference type="GO" id="GO:0003677">
    <property type="term" value="F:DNA binding"/>
    <property type="evidence" value="ECO:0007669"/>
    <property type="project" value="UniProtKB-KW"/>
</dbReference>
<dbReference type="InterPro" id="IPR000847">
    <property type="entry name" value="LysR_HTH_N"/>
</dbReference>
<gene>
    <name evidence="8" type="ORF">CUJ84_pRLN1000601</name>
</gene>
<accession>A0A2K9ZCV0</accession>
<protein>
    <submittedName>
        <fullName evidence="8">Nodulation protein D 2 (Modular protein)</fullName>
    </submittedName>
</protein>
<sequence length="328" mass="36356">MHPSQSRAEFSLTHIDLNLLRVFDVLMQERSVTKAASRLGRTQSAISHSLAKLREIFKDELFSRDAGVMEPTPRARELAVGLSRALADIRSVVDRHLNFKPEETQRNFRVGLSDYTAVAILPRLIEAFSSSAPNATLNVLHVRETDVSGLLRNGEIECAILGNSTLQNGLLAVEELSRDEMVCAGWRGNPMLDDMTVENYLALPHLQISADGTAVGIADVTLKAMGLSRRVVATVPHYLVAPWVIKGTQLITAFGDSVLLALSDESEMRIVSPPIPLPNVILSLIFERGVSEDPGQRWFRDLVKSVSDSQRKRKATVYQRLKLPMNRP</sequence>
<dbReference type="Proteomes" id="UP000238523">
    <property type="component" value="Plasmid pRLN1"/>
</dbReference>
<evidence type="ECO:0000259" key="7">
    <source>
        <dbReference type="PROSITE" id="PS50931"/>
    </source>
</evidence>
<geneLocation type="plasmid" evidence="9">
    <name>prln1</name>
</geneLocation>
<dbReference type="SUPFAM" id="SSF53850">
    <property type="entry name" value="Periplasmic binding protein-like II"/>
    <property type="match status" value="1"/>
</dbReference>
<proteinExistence type="inferred from homology"/>
<evidence type="ECO:0000313" key="9">
    <source>
        <dbReference type="Proteomes" id="UP000238523"/>
    </source>
</evidence>
<dbReference type="PRINTS" id="PR00039">
    <property type="entry name" value="HTHLYSR"/>
</dbReference>
<dbReference type="AlphaFoldDB" id="A0A2K9ZCV0"/>
<comment type="similarity">
    <text evidence="1">Belongs to the LysR transcriptional regulatory family.</text>
</comment>
<evidence type="ECO:0000313" key="8">
    <source>
        <dbReference type="EMBL" id="AUW46059.1"/>
    </source>
</evidence>
<dbReference type="SUPFAM" id="SSF46785">
    <property type="entry name" value="Winged helix' DNA-binding domain"/>
    <property type="match status" value="1"/>
</dbReference>
<dbReference type="Gene3D" id="3.40.190.10">
    <property type="entry name" value="Periplasmic binding protein-like II"/>
    <property type="match status" value="2"/>
</dbReference>
<keyword evidence="5" id="KW-0010">Activator</keyword>
<keyword evidence="4" id="KW-0238">DNA-binding</keyword>
<keyword evidence="2" id="KW-0536">Nodulation</keyword>
<dbReference type="Pfam" id="PF03466">
    <property type="entry name" value="LysR_substrate"/>
    <property type="match status" value="1"/>
</dbReference>
<keyword evidence="6" id="KW-0804">Transcription</keyword>
<evidence type="ECO:0000256" key="5">
    <source>
        <dbReference type="ARBA" id="ARBA00023159"/>
    </source>
</evidence>
<dbReference type="PANTHER" id="PTHR30118">
    <property type="entry name" value="HTH-TYPE TRANSCRIPTIONAL REGULATOR LEUO-RELATED"/>
    <property type="match status" value="1"/>
</dbReference>
<evidence type="ECO:0000256" key="6">
    <source>
        <dbReference type="ARBA" id="ARBA00023163"/>
    </source>
</evidence>
<dbReference type="InterPro" id="IPR036388">
    <property type="entry name" value="WH-like_DNA-bd_sf"/>
</dbReference>
<evidence type="ECO:0000256" key="3">
    <source>
        <dbReference type="ARBA" id="ARBA00023015"/>
    </source>
</evidence>
<organism evidence="8 9">
    <name type="scientific">Rhizobium leguminosarum</name>
    <dbReference type="NCBI Taxonomy" id="384"/>
    <lineage>
        <taxon>Bacteria</taxon>
        <taxon>Pseudomonadati</taxon>
        <taxon>Pseudomonadota</taxon>
        <taxon>Alphaproteobacteria</taxon>
        <taxon>Hyphomicrobiales</taxon>
        <taxon>Rhizobiaceae</taxon>
        <taxon>Rhizobium/Agrobacterium group</taxon>
        <taxon>Rhizobium</taxon>
    </lineage>
</organism>
<dbReference type="InterPro" id="IPR037402">
    <property type="entry name" value="YidZ_PBP2"/>
</dbReference>
<dbReference type="GO" id="GO:0003700">
    <property type="term" value="F:DNA-binding transcription factor activity"/>
    <property type="evidence" value="ECO:0007669"/>
    <property type="project" value="InterPro"/>
</dbReference>